<feature type="chain" id="PRO_5045498010" description="Secreted protein" evidence="1">
    <location>
        <begin position="25"/>
        <end position="107"/>
    </location>
</feature>
<sequence>MKRALGGLGLGLALIFLSTATAQAAPADSPGSSPSANSGLGGVGDLVGGLAGGAGTLGFLLPSPNGSGANFVTGLMNNPAGAITGTPDSILPYGLLDGGKPQPLPSK</sequence>
<evidence type="ECO:0000256" key="1">
    <source>
        <dbReference type="SAM" id="SignalP"/>
    </source>
</evidence>
<dbReference type="RefSeq" id="WP_344287897.1">
    <property type="nucleotide sequence ID" value="NZ_BAAAHV010000031.1"/>
</dbReference>
<name>A0ABW5ID35_9PSEU</name>
<proteinExistence type="predicted"/>
<protein>
    <recommendedName>
        <fullName evidence="4">Secreted protein</fullName>
    </recommendedName>
</protein>
<keyword evidence="3" id="KW-1185">Reference proteome</keyword>
<evidence type="ECO:0000313" key="3">
    <source>
        <dbReference type="Proteomes" id="UP001597542"/>
    </source>
</evidence>
<accession>A0ABW5ID35</accession>
<feature type="signal peptide" evidence="1">
    <location>
        <begin position="1"/>
        <end position="24"/>
    </location>
</feature>
<keyword evidence="1" id="KW-0732">Signal</keyword>
<evidence type="ECO:0000313" key="2">
    <source>
        <dbReference type="EMBL" id="MFD2487324.1"/>
    </source>
</evidence>
<dbReference type="Proteomes" id="UP001597542">
    <property type="component" value="Unassembled WGS sequence"/>
</dbReference>
<reference evidence="3" key="1">
    <citation type="journal article" date="2019" name="Int. J. Syst. Evol. Microbiol.">
        <title>The Global Catalogue of Microorganisms (GCM) 10K type strain sequencing project: providing services to taxonomists for standard genome sequencing and annotation.</title>
        <authorList>
            <consortium name="The Broad Institute Genomics Platform"/>
            <consortium name="The Broad Institute Genome Sequencing Center for Infectious Disease"/>
            <person name="Wu L."/>
            <person name="Ma J."/>
        </authorList>
    </citation>
    <scope>NUCLEOTIDE SEQUENCE [LARGE SCALE GENOMIC DNA]</scope>
    <source>
        <strain evidence="3">CGMCC 4.7638</strain>
    </source>
</reference>
<dbReference type="EMBL" id="JBHUKQ010000026">
    <property type="protein sequence ID" value="MFD2487324.1"/>
    <property type="molecule type" value="Genomic_DNA"/>
</dbReference>
<comment type="caution">
    <text evidence="2">The sequence shown here is derived from an EMBL/GenBank/DDBJ whole genome shotgun (WGS) entry which is preliminary data.</text>
</comment>
<organism evidence="2 3">
    <name type="scientific">Amycolatopsis albidoflavus</name>
    <dbReference type="NCBI Taxonomy" id="102226"/>
    <lineage>
        <taxon>Bacteria</taxon>
        <taxon>Bacillati</taxon>
        <taxon>Actinomycetota</taxon>
        <taxon>Actinomycetes</taxon>
        <taxon>Pseudonocardiales</taxon>
        <taxon>Pseudonocardiaceae</taxon>
        <taxon>Amycolatopsis</taxon>
    </lineage>
</organism>
<evidence type="ECO:0008006" key="4">
    <source>
        <dbReference type="Google" id="ProtNLM"/>
    </source>
</evidence>
<gene>
    <name evidence="2" type="ORF">ACFSUT_44115</name>
</gene>